<protein>
    <submittedName>
        <fullName evidence="2">Amidohydrolase family protein</fullName>
    </submittedName>
</protein>
<sequence length="409" mass="44168">MSILFKNALVVDATELGARDGAVYVENGQIRDAAFSGRVPENCQVFDLKGKSLMPGLIDCHVHVVASMMNLAQNAALPDSLAVLRTVPIMRGMLERGFTTVRDVGGAPVALADAQAQGLIAGPKLIVCGKALSKTGGHTDFRQKYDVREPHRNDRRFGSLGRIADGPEQVRHACREELRQGARFIKVMANGGVGSPTDPIDWFGYSEDELRAAVSEARDAHTYVSAHLYTAAGIRRAVECGVHSLEHCNLIDEETAKLAAVAGAVAVPTLTIFEAQAREGEKLGLPKENRPKLDMVWSAGFKSIEILRNAGVKMAYGTDLLGETHEYQNEEFRYRSEVLSPTEVLASATTTAAELIGARERLGVIREGAIADLLVVQGNPLRNIGLLAAPLHSIRMVVQNGIVVIDRGF</sequence>
<dbReference type="OrthoDB" id="9782972at2"/>
<dbReference type="AlphaFoldDB" id="A0A5D3KNS1"/>
<evidence type="ECO:0000313" key="2">
    <source>
        <dbReference type="EMBL" id="TYL97834.1"/>
    </source>
</evidence>
<organism evidence="2 3">
    <name type="scientific">Bradyrhizobium rifense</name>
    <dbReference type="NCBI Taxonomy" id="515499"/>
    <lineage>
        <taxon>Bacteria</taxon>
        <taxon>Pseudomonadati</taxon>
        <taxon>Pseudomonadota</taxon>
        <taxon>Alphaproteobacteria</taxon>
        <taxon>Hyphomicrobiales</taxon>
        <taxon>Nitrobacteraceae</taxon>
        <taxon>Bradyrhizobium</taxon>
    </lineage>
</organism>
<proteinExistence type="predicted"/>
<dbReference type="PANTHER" id="PTHR43135:SF3">
    <property type="entry name" value="ALPHA-D-RIBOSE 1-METHYLPHOSPHONATE 5-TRIPHOSPHATE DIPHOSPHATASE"/>
    <property type="match status" value="1"/>
</dbReference>
<dbReference type="EMBL" id="VSSS01000014">
    <property type="protein sequence ID" value="TYL97834.1"/>
    <property type="molecule type" value="Genomic_DNA"/>
</dbReference>
<dbReference type="Proteomes" id="UP000324758">
    <property type="component" value="Unassembled WGS sequence"/>
</dbReference>
<dbReference type="InterPro" id="IPR057744">
    <property type="entry name" value="OTAase-like"/>
</dbReference>
<dbReference type="InterPro" id="IPR051781">
    <property type="entry name" value="Metallo-dep_Hydrolase"/>
</dbReference>
<dbReference type="InterPro" id="IPR011059">
    <property type="entry name" value="Metal-dep_hydrolase_composite"/>
</dbReference>
<dbReference type="Pfam" id="PF01979">
    <property type="entry name" value="Amidohydro_1"/>
    <property type="match status" value="1"/>
</dbReference>
<dbReference type="InterPro" id="IPR006680">
    <property type="entry name" value="Amidohydro-rel"/>
</dbReference>
<name>A0A5D3KNS1_9BRAD</name>
<evidence type="ECO:0000313" key="3">
    <source>
        <dbReference type="Proteomes" id="UP000324758"/>
    </source>
</evidence>
<dbReference type="Gene3D" id="2.30.40.10">
    <property type="entry name" value="Urease, subunit C, domain 1"/>
    <property type="match status" value="1"/>
</dbReference>
<accession>A0A5D3KNS1</accession>
<dbReference type="SUPFAM" id="SSF51338">
    <property type="entry name" value="Composite domain of metallo-dependent hydrolases"/>
    <property type="match status" value="1"/>
</dbReference>
<dbReference type="RefSeq" id="WP_148771656.1">
    <property type="nucleotide sequence ID" value="NZ_VSSS01000014.1"/>
</dbReference>
<dbReference type="Gene3D" id="3.20.20.140">
    <property type="entry name" value="Metal-dependent hydrolases"/>
    <property type="match status" value="1"/>
</dbReference>
<keyword evidence="3" id="KW-1185">Reference proteome</keyword>
<feature type="domain" description="Amidohydrolase-related" evidence="1">
    <location>
        <begin position="53"/>
        <end position="384"/>
    </location>
</feature>
<dbReference type="InterPro" id="IPR032466">
    <property type="entry name" value="Metal_Hydrolase"/>
</dbReference>
<reference evidence="2 3" key="1">
    <citation type="submission" date="2019-08" db="EMBL/GenBank/DDBJ databases">
        <title>Bradyrhizobium hipponensis sp. nov., a rhizobium isolated from a Lupinus angustifolius root nodule in Tunisia.</title>
        <authorList>
            <person name="Off K."/>
            <person name="Rejili M."/>
            <person name="Mars M."/>
            <person name="Brachmann A."/>
            <person name="Marin M."/>
        </authorList>
    </citation>
    <scope>NUCLEOTIDE SEQUENCE [LARGE SCALE GENOMIC DNA]</scope>
    <source>
        <strain evidence="2 3">CTAW71</strain>
    </source>
</reference>
<keyword evidence="2" id="KW-0378">Hydrolase</keyword>
<dbReference type="SUPFAM" id="SSF51556">
    <property type="entry name" value="Metallo-dependent hydrolases"/>
    <property type="match status" value="1"/>
</dbReference>
<dbReference type="PANTHER" id="PTHR43135">
    <property type="entry name" value="ALPHA-D-RIBOSE 1-METHYLPHOSPHONATE 5-TRIPHOSPHATE DIPHOSPHATASE"/>
    <property type="match status" value="1"/>
</dbReference>
<dbReference type="CDD" id="cd01299">
    <property type="entry name" value="Met_dep_hydrolase_A"/>
    <property type="match status" value="1"/>
</dbReference>
<dbReference type="GO" id="GO:0016810">
    <property type="term" value="F:hydrolase activity, acting on carbon-nitrogen (but not peptide) bonds"/>
    <property type="evidence" value="ECO:0007669"/>
    <property type="project" value="InterPro"/>
</dbReference>
<comment type="caution">
    <text evidence="2">The sequence shown here is derived from an EMBL/GenBank/DDBJ whole genome shotgun (WGS) entry which is preliminary data.</text>
</comment>
<evidence type="ECO:0000259" key="1">
    <source>
        <dbReference type="Pfam" id="PF01979"/>
    </source>
</evidence>
<gene>
    <name evidence="2" type="ORF">FXB40_07985</name>
</gene>